<keyword evidence="8 13" id="KW-1133">Transmembrane helix</keyword>
<keyword evidence="2" id="KW-0813">Transport</keyword>
<evidence type="ECO:0000256" key="13">
    <source>
        <dbReference type="SAM" id="Phobius"/>
    </source>
</evidence>
<sequence length="472" mass="52305">MARPIDRLPTFAHAATTAEATSPRHEVSRARRNWYTVYSTAHAIVKQNELLESGKRTRSLVERASHIATGLVKVGPAREPTIHEVVVQQRVRTLAETVWSITESLDTSTDFAVAYTIFVQLLIYVSIASMVLQTEPVLQSYAIWSVLTLQGLGDLRSDSADRFWIDTLTMVFFSIELVVQFFVCPDTVGFCKDLVTWVNILAIASYFLYLVPHSYLRFPFATFVYGALKTMRVLRFLRWSRGGAITQMVMRVVRSSLQAFVMVVFLIMIVILVLATAEYFTDGVSASAGQAPVWNVRRQAGFFSIADGLYWAVITICTVGYGDIVPYTASGKLLGGVASFCAILVLSFPISIVGHNFLEENGQYQASQAASRSAVITRWVGGVLQAMGARVKDTTKKLSATGTRRSSTTTKSGTRPAQYAANILDMHDLELAVYDLFHRREVLVLDALRAEMPITYGRIDALLQDALLGKPI</sequence>
<dbReference type="InterPro" id="IPR028325">
    <property type="entry name" value="VG_K_chnl"/>
</dbReference>
<organism evidence="15 16">
    <name type="scientific">Plasmodiophora brassicae</name>
    <name type="common">Clubroot disease agent</name>
    <dbReference type="NCBI Taxonomy" id="37360"/>
    <lineage>
        <taxon>Eukaryota</taxon>
        <taxon>Sar</taxon>
        <taxon>Rhizaria</taxon>
        <taxon>Endomyxa</taxon>
        <taxon>Phytomyxea</taxon>
        <taxon>Plasmodiophorida</taxon>
        <taxon>Plasmodiophoridae</taxon>
        <taxon>Plasmodiophora</taxon>
    </lineage>
</organism>
<feature type="transmembrane region" description="Helical" evidence="13">
    <location>
        <begin position="112"/>
        <end position="132"/>
    </location>
</feature>
<keyword evidence="7" id="KW-0630">Potassium</keyword>
<evidence type="ECO:0000256" key="3">
    <source>
        <dbReference type="ARBA" id="ARBA00022538"/>
    </source>
</evidence>
<evidence type="ECO:0000256" key="7">
    <source>
        <dbReference type="ARBA" id="ARBA00022958"/>
    </source>
</evidence>
<dbReference type="SUPFAM" id="SSF81324">
    <property type="entry name" value="Voltage-gated potassium channels"/>
    <property type="match status" value="1"/>
</dbReference>
<feature type="domain" description="Ion transport" evidence="14">
    <location>
        <begin position="115"/>
        <end position="362"/>
    </location>
</feature>
<reference evidence="15 16" key="1">
    <citation type="submission" date="2015-02" db="EMBL/GenBank/DDBJ databases">
        <authorList>
            <person name="Chooi Y.-H."/>
        </authorList>
    </citation>
    <scope>NUCLEOTIDE SEQUENCE [LARGE SCALE GENOMIC DNA]</scope>
    <source>
        <strain evidence="15">E3</strain>
    </source>
</reference>
<evidence type="ECO:0000256" key="10">
    <source>
        <dbReference type="ARBA" id="ARBA00023136"/>
    </source>
</evidence>
<dbReference type="PRINTS" id="PR00169">
    <property type="entry name" value="KCHANNEL"/>
</dbReference>
<dbReference type="InterPro" id="IPR027359">
    <property type="entry name" value="Volt_channel_dom_sf"/>
</dbReference>
<evidence type="ECO:0000256" key="4">
    <source>
        <dbReference type="ARBA" id="ARBA00022692"/>
    </source>
</evidence>
<evidence type="ECO:0000256" key="1">
    <source>
        <dbReference type="ARBA" id="ARBA00004141"/>
    </source>
</evidence>
<evidence type="ECO:0000256" key="12">
    <source>
        <dbReference type="SAM" id="MobiDB-lite"/>
    </source>
</evidence>
<feature type="transmembrane region" description="Helical" evidence="13">
    <location>
        <begin position="257"/>
        <end position="280"/>
    </location>
</feature>
<evidence type="ECO:0000313" key="16">
    <source>
        <dbReference type="Proteomes" id="UP000039324"/>
    </source>
</evidence>
<feature type="transmembrane region" description="Helical" evidence="13">
    <location>
        <begin position="163"/>
        <end position="182"/>
    </location>
</feature>
<dbReference type="Proteomes" id="UP000039324">
    <property type="component" value="Unassembled WGS sequence"/>
</dbReference>
<dbReference type="PANTHER" id="PTHR11537">
    <property type="entry name" value="VOLTAGE-GATED POTASSIUM CHANNEL"/>
    <property type="match status" value="1"/>
</dbReference>
<dbReference type="STRING" id="37360.A0A0G4IJF2"/>
<keyword evidence="5" id="KW-0631">Potassium channel</keyword>
<feature type="transmembrane region" description="Helical" evidence="13">
    <location>
        <begin position="333"/>
        <end position="358"/>
    </location>
</feature>
<dbReference type="Gene3D" id="1.10.287.70">
    <property type="match status" value="1"/>
</dbReference>
<accession>A0A0G4IJF2</accession>
<keyword evidence="6" id="KW-0851">Voltage-gated channel</keyword>
<keyword evidence="4 13" id="KW-0812">Transmembrane</keyword>
<comment type="subcellular location">
    <subcellularLocation>
        <location evidence="1">Membrane</location>
        <topology evidence="1">Multi-pass membrane protein</topology>
    </subcellularLocation>
</comment>
<feature type="region of interest" description="Disordered" evidence="12">
    <location>
        <begin position="1"/>
        <end position="25"/>
    </location>
</feature>
<evidence type="ECO:0000256" key="2">
    <source>
        <dbReference type="ARBA" id="ARBA00022448"/>
    </source>
</evidence>
<dbReference type="Pfam" id="PF00520">
    <property type="entry name" value="Ion_trans"/>
    <property type="match status" value="1"/>
</dbReference>
<keyword evidence="10 13" id="KW-0472">Membrane</keyword>
<dbReference type="AlphaFoldDB" id="A0A0G4IJF2"/>
<evidence type="ECO:0000256" key="11">
    <source>
        <dbReference type="ARBA" id="ARBA00023303"/>
    </source>
</evidence>
<keyword evidence="11" id="KW-0407">Ion channel</keyword>
<keyword evidence="16" id="KW-1185">Reference proteome</keyword>
<dbReference type="OrthoDB" id="10025005at2759"/>
<keyword evidence="3" id="KW-0633">Potassium transport</keyword>
<gene>
    <name evidence="15" type="ORF">PBRA_003971</name>
</gene>
<dbReference type="GO" id="GO:0001508">
    <property type="term" value="P:action potential"/>
    <property type="evidence" value="ECO:0007669"/>
    <property type="project" value="TreeGrafter"/>
</dbReference>
<dbReference type="EMBL" id="CDSF01000013">
    <property type="protein sequence ID" value="CEO95205.1"/>
    <property type="molecule type" value="Genomic_DNA"/>
</dbReference>
<evidence type="ECO:0000259" key="14">
    <source>
        <dbReference type="Pfam" id="PF00520"/>
    </source>
</evidence>
<evidence type="ECO:0000256" key="5">
    <source>
        <dbReference type="ARBA" id="ARBA00022826"/>
    </source>
</evidence>
<dbReference type="PANTHER" id="PTHR11537:SF254">
    <property type="entry name" value="POTASSIUM VOLTAGE-GATED CHANNEL PROTEIN SHAB"/>
    <property type="match status" value="1"/>
</dbReference>
<dbReference type="InterPro" id="IPR005821">
    <property type="entry name" value="Ion_trans_dom"/>
</dbReference>
<feature type="compositionally biased region" description="Low complexity" evidence="12">
    <location>
        <begin position="10"/>
        <end position="21"/>
    </location>
</feature>
<feature type="transmembrane region" description="Helical" evidence="13">
    <location>
        <begin position="300"/>
        <end position="321"/>
    </location>
</feature>
<evidence type="ECO:0000256" key="9">
    <source>
        <dbReference type="ARBA" id="ARBA00023065"/>
    </source>
</evidence>
<evidence type="ECO:0000256" key="6">
    <source>
        <dbReference type="ARBA" id="ARBA00022882"/>
    </source>
</evidence>
<name>A0A0G4IJF2_PLABS</name>
<evidence type="ECO:0000256" key="8">
    <source>
        <dbReference type="ARBA" id="ARBA00022989"/>
    </source>
</evidence>
<feature type="transmembrane region" description="Helical" evidence="13">
    <location>
        <begin position="194"/>
        <end position="212"/>
    </location>
</feature>
<evidence type="ECO:0000313" key="15">
    <source>
        <dbReference type="EMBL" id="CEO95205.1"/>
    </source>
</evidence>
<keyword evidence="9" id="KW-0406">Ion transport</keyword>
<protein>
    <recommendedName>
        <fullName evidence="14">Ion transport domain-containing protein</fullName>
    </recommendedName>
</protein>
<dbReference type="GO" id="GO:0008076">
    <property type="term" value="C:voltage-gated potassium channel complex"/>
    <property type="evidence" value="ECO:0007669"/>
    <property type="project" value="InterPro"/>
</dbReference>
<dbReference type="GO" id="GO:0005249">
    <property type="term" value="F:voltage-gated potassium channel activity"/>
    <property type="evidence" value="ECO:0007669"/>
    <property type="project" value="InterPro"/>
</dbReference>
<proteinExistence type="predicted"/>
<dbReference type="Gene3D" id="1.20.120.350">
    <property type="entry name" value="Voltage-gated potassium channels. Chain C"/>
    <property type="match status" value="1"/>
</dbReference>